<sequence>MEPAWRLLNTTVTAHRLGCRWRAQTRCLRSLLNVSSTRNPWPASPIAHRSRLQSTDAQERNGSRTTVQLRPYQEESIRAVLDYLKRGERRLGLSLATGSGKTVIFSHLIDRIPPPNRDAIQTLIVAHRQELVDQAANHCRSLYPDKTVDVDMAASQASGYADITVASVASLNSGSRLLKYDPARFKLVIVDEAHHIVASQYLSVLEHFRLIGDGRAGHIALVGVSATFSRKDGLSLGKAIDQIVYHNDFVSMIEHGWLAKVTFTTVRLGVDLSKVKTGRGDFQPGSLSKVVNNDEINTIVVRAWLEKAAGRRSTLVFCVDLNHVAALTSMFRRHGVDARFVTGSTRRKTRQERLEAFREGKVSVLLNCGVFTEGTDLPNIDCILLARPTKSRNLLVQMIGRGMRKHAGKDSCHIIDMVAALETGIVTTPTLFGLNPDELVDEASAEAMKSLKERKESEQLREQQTAISSSQSPELTGNVIFTDYQDVNDLLDDTSGERHIRAISPFAWVQVDQDRYVLSGSAGELIVAKDKQRYQIVFKQRLPEDAQRKSPFMHPREVAHASTFEQAVAAADHFARAKFVFEIISKAARWRKSPASEQQVALLNRSRADDDKLEVGSITKGKAGDLITKLKYGAKGRFNKIMSGKRKAERTEQKRARFDEAVKRAQVQVGAVMQG</sequence>
<dbReference type="OrthoDB" id="16911at2759"/>
<feature type="domain" description="Helicase ATP-binding" evidence="3">
    <location>
        <begin position="82"/>
        <end position="246"/>
    </location>
</feature>
<evidence type="ECO:0000313" key="5">
    <source>
        <dbReference type="EMBL" id="EMC96435.1"/>
    </source>
</evidence>
<feature type="compositionally biased region" description="Basic and acidic residues" evidence="2">
    <location>
        <begin position="452"/>
        <end position="461"/>
    </location>
</feature>
<dbReference type="RefSeq" id="XP_007676079.1">
    <property type="nucleotide sequence ID" value="XM_007677889.1"/>
</dbReference>
<keyword evidence="6" id="KW-1185">Reference proteome</keyword>
<dbReference type="SMART" id="SM00490">
    <property type="entry name" value="HELICc"/>
    <property type="match status" value="1"/>
</dbReference>
<evidence type="ECO:0000313" key="6">
    <source>
        <dbReference type="Proteomes" id="UP000011761"/>
    </source>
</evidence>
<dbReference type="EMBL" id="KB445555">
    <property type="protein sequence ID" value="EMC96435.1"/>
    <property type="molecule type" value="Genomic_DNA"/>
</dbReference>
<dbReference type="GO" id="GO:0036121">
    <property type="term" value="F:double-stranded DNA helicase activity"/>
    <property type="evidence" value="ECO:0007669"/>
    <property type="project" value="TreeGrafter"/>
</dbReference>
<evidence type="ECO:0000256" key="2">
    <source>
        <dbReference type="SAM" id="MobiDB-lite"/>
    </source>
</evidence>
<dbReference type="SUPFAM" id="SSF52540">
    <property type="entry name" value="P-loop containing nucleoside triphosphate hydrolases"/>
    <property type="match status" value="1"/>
</dbReference>
<dbReference type="Pfam" id="PF04851">
    <property type="entry name" value="ResIII"/>
    <property type="match status" value="1"/>
</dbReference>
<evidence type="ECO:0000259" key="4">
    <source>
        <dbReference type="PROSITE" id="PS51194"/>
    </source>
</evidence>
<feature type="compositionally biased region" description="Polar residues" evidence="2">
    <location>
        <begin position="462"/>
        <end position="472"/>
    </location>
</feature>
<organism evidence="5 6">
    <name type="scientific">Baudoinia panamericana (strain UAMH 10762)</name>
    <name type="common">Angels' share fungus</name>
    <name type="synonym">Baudoinia compniacensis (strain UAMH 10762)</name>
    <dbReference type="NCBI Taxonomy" id="717646"/>
    <lineage>
        <taxon>Eukaryota</taxon>
        <taxon>Fungi</taxon>
        <taxon>Dikarya</taxon>
        <taxon>Ascomycota</taxon>
        <taxon>Pezizomycotina</taxon>
        <taxon>Dothideomycetes</taxon>
        <taxon>Dothideomycetidae</taxon>
        <taxon>Mycosphaerellales</taxon>
        <taxon>Teratosphaeriaceae</taxon>
        <taxon>Baudoinia</taxon>
    </lineage>
</organism>
<feature type="region of interest" description="Disordered" evidence="2">
    <location>
        <begin position="36"/>
        <end position="65"/>
    </location>
</feature>
<dbReference type="PROSITE" id="PS51192">
    <property type="entry name" value="HELICASE_ATP_BIND_1"/>
    <property type="match status" value="1"/>
</dbReference>
<dbReference type="PANTHER" id="PTHR47396">
    <property type="entry name" value="TYPE I RESTRICTION ENZYME ECOKI R PROTEIN"/>
    <property type="match status" value="1"/>
</dbReference>
<dbReference type="OMA" id="HVIDMVA"/>
<dbReference type="Proteomes" id="UP000011761">
    <property type="component" value="Unassembled WGS sequence"/>
</dbReference>
<keyword evidence="1" id="KW-0347">Helicase</keyword>
<evidence type="ECO:0000256" key="1">
    <source>
        <dbReference type="ARBA" id="ARBA00022806"/>
    </source>
</evidence>
<dbReference type="GO" id="GO:0016787">
    <property type="term" value="F:hydrolase activity"/>
    <property type="evidence" value="ECO:0007669"/>
    <property type="project" value="InterPro"/>
</dbReference>
<dbReference type="SMART" id="SM00487">
    <property type="entry name" value="DEXDc"/>
    <property type="match status" value="1"/>
</dbReference>
<dbReference type="GO" id="GO:0032042">
    <property type="term" value="P:mitochondrial DNA metabolic process"/>
    <property type="evidence" value="ECO:0007669"/>
    <property type="project" value="TreeGrafter"/>
</dbReference>
<evidence type="ECO:0000259" key="3">
    <source>
        <dbReference type="PROSITE" id="PS51192"/>
    </source>
</evidence>
<accession>M2NC25</accession>
<dbReference type="InterPro" id="IPR050742">
    <property type="entry name" value="Helicase_Restrict-Modif_Enz"/>
</dbReference>
<dbReference type="Pfam" id="PF00271">
    <property type="entry name" value="Helicase_C"/>
    <property type="match status" value="1"/>
</dbReference>
<protein>
    <recommendedName>
        <fullName evidence="7">Helicase ATP-binding domain-containing protein</fullName>
    </recommendedName>
</protein>
<dbReference type="InterPro" id="IPR006935">
    <property type="entry name" value="Helicase/UvrB_N"/>
</dbReference>
<dbReference type="GO" id="GO:0000403">
    <property type="term" value="F:Y-form DNA binding"/>
    <property type="evidence" value="ECO:0007669"/>
    <property type="project" value="TreeGrafter"/>
</dbReference>
<reference evidence="5 6" key="1">
    <citation type="journal article" date="2012" name="PLoS Pathog.">
        <title>Diverse lifestyles and strategies of plant pathogenesis encoded in the genomes of eighteen Dothideomycetes fungi.</title>
        <authorList>
            <person name="Ohm R.A."/>
            <person name="Feau N."/>
            <person name="Henrissat B."/>
            <person name="Schoch C.L."/>
            <person name="Horwitz B.A."/>
            <person name="Barry K.W."/>
            <person name="Condon B.J."/>
            <person name="Copeland A.C."/>
            <person name="Dhillon B."/>
            <person name="Glaser F."/>
            <person name="Hesse C.N."/>
            <person name="Kosti I."/>
            <person name="LaButti K."/>
            <person name="Lindquist E.A."/>
            <person name="Lucas S."/>
            <person name="Salamov A.A."/>
            <person name="Bradshaw R.E."/>
            <person name="Ciuffetti L."/>
            <person name="Hamelin R.C."/>
            <person name="Kema G.H.J."/>
            <person name="Lawrence C."/>
            <person name="Scott J.A."/>
            <person name="Spatafora J.W."/>
            <person name="Turgeon B.G."/>
            <person name="de Wit P.J.G.M."/>
            <person name="Zhong S."/>
            <person name="Goodwin S.B."/>
            <person name="Grigoriev I.V."/>
        </authorList>
    </citation>
    <scope>NUCLEOTIDE SEQUENCE [LARGE SCALE GENOMIC DNA]</scope>
    <source>
        <strain evidence="5 6">UAMH 10762</strain>
    </source>
</reference>
<dbReference type="CDD" id="cd18799">
    <property type="entry name" value="SF2_C_EcoAI-like"/>
    <property type="match status" value="1"/>
</dbReference>
<dbReference type="PANTHER" id="PTHR47396:SF1">
    <property type="entry name" value="ATP-DEPENDENT HELICASE IRC3-RELATED"/>
    <property type="match status" value="1"/>
</dbReference>
<feature type="region of interest" description="Disordered" evidence="2">
    <location>
        <begin position="452"/>
        <end position="472"/>
    </location>
</feature>
<keyword evidence="1" id="KW-0547">Nucleotide-binding</keyword>
<dbReference type="GeneID" id="19112232"/>
<dbReference type="Gene3D" id="3.40.50.300">
    <property type="entry name" value="P-loop containing nucleotide triphosphate hydrolases"/>
    <property type="match status" value="2"/>
</dbReference>
<keyword evidence="1" id="KW-0378">Hydrolase</keyword>
<name>M2NC25_BAUPA</name>
<keyword evidence="1" id="KW-0067">ATP-binding</keyword>
<dbReference type="GO" id="GO:0070125">
    <property type="term" value="P:mitochondrial translational elongation"/>
    <property type="evidence" value="ECO:0007669"/>
    <property type="project" value="TreeGrafter"/>
</dbReference>
<dbReference type="InterPro" id="IPR001650">
    <property type="entry name" value="Helicase_C-like"/>
</dbReference>
<dbReference type="GO" id="GO:0005759">
    <property type="term" value="C:mitochondrial matrix"/>
    <property type="evidence" value="ECO:0007669"/>
    <property type="project" value="TreeGrafter"/>
</dbReference>
<proteinExistence type="predicted"/>
<feature type="domain" description="Helicase C-terminal" evidence="4">
    <location>
        <begin position="300"/>
        <end position="447"/>
    </location>
</feature>
<dbReference type="eggNOG" id="ENOG502QT4U">
    <property type="taxonomic scope" value="Eukaryota"/>
</dbReference>
<dbReference type="AlphaFoldDB" id="M2NC25"/>
<dbReference type="InterPro" id="IPR014001">
    <property type="entry name" value="Helicase_ATP-bd"/>
</dbReference>
<dbReference type="STRING" id="717646.M2NC25"/>
<dbReference type="InterPro" id="IPR027417">
    <property type="entry name" value="P-loop_NTPase"/>
</dbReference>
<dbReference type="KEGG" id="bcom:BAUCODRAFT_33786"/>
<dbReference type="HOGENOM" id="CLU_014765_0_0_1"/>
<evidence type="ECO:0008006" key="7">
    <source>
        <dbReference type="Google" id="ProtNLM"/>
    </source>
</evidence>
<dbReference type="GO" id="GO:0061749">
    <property type="term" value="F:forked DNA-dependent helicase activity"/>
    <property type="evidence" value="ECO:0007669"/>
    <property type="project" value="TreeGrafter"/>
</dbReference>
<dbReference type="GO" id="GO:0005524">
    <property type="term" value="F:ATP binding"/>
    <property type="evidence" value="ECO:0007669"/>
    <property type="project" value="InterPro"/>
</dbReference>
<gene>
    <name evidence="5" type="ORF">BAUCODRAFT_33786</name>
</gene>
<dbReference type="PROSITE" id="PS51194">
    <property type="entry name" value="HELICASE_CTER"/>
    <property type="match status" value="1"/>
</dbReference>